<name>A0A7W7Y106_9GAMM</name>
<evidence type="ECO:0000256" key="1">
    <source>
        <dbReference type="SAM" id="SignalP"/>
    </source>
</evidence>
<evidence type="ECO:0008006" key="4">
    <source>
        <dbReference type="Google" id="ProtNLM"/>
    </source>
</evidence>
<dbReference type="Proteomes" id="UP000519004">
    <property type="component" value="Unassembled WGS sequence"/>
</dbReference>
<evidence type="ECO:0000313" key="3">
    <source>
        <dbReference type="Proteomes" id="UP000519004"/>
    </source>
</evidence>
<reference evidence="2 3" key="1">
    <citation type="submission" date="2020-08" db="EMBL/GenBank/DDBJ databases">
        <title>Genomic Encyclopedia of Type Strains, Phase IV (KMG-IV): sequencing the most valuable type-strain genomes for metagenomic binning, comparative biology and taxonomic classification.</title>
        <authorList>
            <person name="Goeker M."/>
        </authorList>
    </citation>
    <scope>NUCLEOTIDE SEQUENCE [LARGE SCALE GENOMIC DNA]</scope>
    <source>
        <strain evidence="2 3">DSM 25897</strain>
    </source>
</reference>
<protein>
    <recommendedName>
        <fullName evidence="4">Lipoprotein</fullName>
    </recommendedName>
</protein>
<comment type="caution">
    <text evidence="2">The sequence shown here is derived from an EMBL/GenBank/DDBJ whole genome shotgun (WGS) entry which is preliminary data.</text>
</comment>
<dbReference type="PROSITE" id="PS51257">
    <property type="entry name" value="PROKAR_LIPOPROTEIN"/>
    <property type="match status" value="1"/>
</dbReference>
<keyword evidence="1" id="KW-0732">Signal</keyword>
<keyword evidence="3" id="KW-1185">Reference proteome</keyword>
<feature type="chain" id="PRO_5031546286" description="Lipoprotein" evidence="1">
    <location>
        <begin position="24"/>
        <end position="141"/>
    </location>
</feature>
<gene>
    <name evidence="2" type="ORF">HNQ58_002045</name>
</gene>
<dbReference type="AlphaFoldDB" id="A0A7W7Y106"/>
<evidence type="ECO:0000313" key="2">
    <source>
        <dbReference type="EMBL" id="MBB5016134.1"/>
    </source>
</evidence>
<sequence>MTMTMRLQRLLPIALVLLLAACASEGVRQRTLDSTLYQYAGAVRWGGLDQIWGYVDPKLREEKPLTALEMERLGLFRVTGYQVVSSSETAEGNIVRLAQIGVVNRHTQAERVIGHREEWRWDAEAKRWWLISGVPEIGGGR</sequence>
<dbReference type="RefSeq" id="WP_183948808.1">
    <property type="nucleotide sequence ID" value="NZ_JACHHX010000015.1"/>
</dbReference>
<proteinExistence type="predicted"/>
<dbReference type="EMBL" id="JACHHX010000015">
    <property type="protein sequence ID" value="MBB5016134.1"/>
    <property type="molecule type" value="Genomic_DNA"/>
</dbReference>
<feature type="signal peptide" evidence="1">
    <location>
        <begin position="1"/>
        <end position="23"/>
    </location>
</feature>
<accession>A0A7W7Y106</accession>
<organism evidence="2 3">
    <name type="scientific">Rehaibacterium terrae</name>
    <dbReference type="NCBI Taxonomy" id="1341696"/>
    <lineage>
        <taxon>Bacteria</taxon>
        <taxon>Pseudomonadati</taxon>
        <taxon>Pseudomonadota</taxon>
        <taxon>Gammaproteobacteria</taxon>
        <taxon>Lysobacterales</taxon>
        <taxon>Lysobacteraceae</taxon>
        <taxon>Rehaibacterium</taxon>
    </lineage>
</organism>